<evidence type="ECO:0000313" key="8">
    <source>
        <dbReference type="Proteomes" id="UP000178091"/>
    </source>
</evidence>
<dbReference type="AlphaFoldDB" id="A0A1F4XS35"/>
<dbReference type="InterPro" id="IPR000266">
    <property type="entry name" value="Ribosomal_uS17"/>
</dbReference>
<dbReference type="PRINTS" id="PR00973">
    <property type="entry name" value="RIBOSOMALS17"/>
</dbReference>
<dbReference type="PANTHER" id="PTHR10744:SF1">
    <property type="entry name" value="SMALL RIBOSOMAL SUBUNIT PROTEIN US17M"/>
    <property type="match status" value="1"/>
</dbReference>
<dbReference type="GO" id="GO:0022627">
    <property type="term" value="C:cytosolic small ribosomal subunit"/>
    <property type="evidence" value="ECO:0007669"/>
    <property type="project" value="UniProtKB-UniRule"/>
</dbReference>
<dbReference type="NCBIfam" id="NF004123">
    <property type="entry name" value="PRK05610.1"/>
    <property type="match status" value="1"/>
</dbReference>
<dbReference type="NCBIfam" id="TIGR03635">
    <property type="entry name" value="uS17_bact"/>
    <property type="match status" value="1"/>
</dbReference>
<proteinExistence type="inferred from homology"/>
<evidence type="ECO:0000256" key="6">
    <source>
        <dbReference type="HAMAP-Rule" id="MF_01345"/>
    </source>
</evidence>
<protein>
    <recommendedName>
        <fullName evidence="6">Small ribosomal subunit protein uS17</fullName>
    </recommendedName>
</protein>
<keyword evidence="3 6" id="KW-0694">RNA-binding</keyword>
<organism evidence="7 8">
    <name type="scientific">Candidatus Adlerbacteria bacterium RIFCSPHIGHO2_12_FULL_53_18</name>
    <dbReference type="NCBI Taxonomy" id="1797242"/>
    <lineage>
        <taxon>Bacteria</taxon>
        <taxon>Candidatus Adleribacteriota</taxon>
    </lineage>
</organism>
<gene>
    <name evidence="6" type="primary">rpsQ</name>
    <name evidence="7" type="ORF">A3F55_01015</name>
</gene>
<comment type="subunit">
    <text evidence="6">Part of the 30S ribosomal subunit.</text>
</comment>
<evidence type="ECO:0000256" key="5">
    <source>
        <dbReference type="ARBA" id="ARBA00023274"/>
    </source>
</evidence>
<dbReference type="InterPro" id="IPR019984">
    <property type="entry name" value="Ribosomal_uS17_bact/chlr"/>
</dbReference>
<reference evidence="7 8" key="1">
    <citation type="journal article" date="2016" name="Nat. Commun.">
        <title>Thousands of microbial genomes shed light on interconnected biogeochemical processes in an aquifer system.</title>
        <authorList>
            <person name="Anantharaman K."/>
            <person name="Brown C.T."/>
            <person name="Hug L.A."/>
            <person name="Sharon I."/>
            <person name="Castelle C.J."/>
            <person name="Probst A.J."/>
            <person name="Thomas B.C."/>
            <person name="Singh A."/>
            <person name="Wilkins M.J."/>
            <person name="Karaoz U."/>
            <person name="Brodie E.L."/>
            <person name="Williams K.H."/>
            <person name="Hubbard S.S."/>
            <person name="Banfield J.F."/>
        </authorList>
    </citation>
    <scope>NUCLEOTIDE SEQUENCE [LARGE SCALE GENOMIC DNA]</scope>
</reference>
<evidence type="ECO:0000256" key="2">
    <source>
        <dbReference type="ARBA" id="ARBA00022730"/>
    </source>
</evidence>
<dbReference type="Proteomes" id="UP000178091">
    <property type="component" value="Unassembled WGS sequence"/>
</dbReference>
<name>A0A1F4XS35_9BACT</name>
<dbReference type="SUPFAM" id="SSF50249">
    <property type="entry name" value="Nucleic acid-binding proteins"/>
    <property type="match status" value="1"/>
</dbReference>
<accession>A0A1F4XS35</accession>
<dbReference type="GO" id="GO:0019843">
    <property type="term" value="F:rRNA binding"/>
    <property type="evidence" value="ECO:0007669"/>
    <property type="project" value="UniProtKB-UniRule"/>
</dbReference>
<dbReference type="PANTHER" id="PTHR10744">
    <property type="entry name" value="40S RIBOSOMAL PROTEIN S11 FAMILY MEMBER"/>
    <property type="match status" value="1"/>
</dbReference>
<evidence type="ECO:0000256" key="4">
    <source>
        <dbReference type="ARBA" id="ARBA00022980"/>
    </source>
</evidence>
<sequence length="93" mass="10661">MEPKAQEIQKHKKTLRGIVVSDKMIDTAVVAVNRYVKHPKYKKYMKITKKYHAHNPGNRAKAGESVVIRSCRPFSKTKSFEIVFASLDSARDK</sequence>
<dbReference type="EMBL" id="MEWW01000014">
    <property type="protein sequence ID" value="OGC84539.1"/>
    <property type="molecule type" value="Genomic_DNA"/>
</dbReference>
<comment type="function">
    <text evidence="6">One of the primary rRNA binding proteins, it binds specifically to the 5'-end of 16S ribosomal RNA.</text>
</comment>
<keyword evidence="2 6" id="KW-0699">rRNA-binding</keyword>
<dbReference type="InterPro" id="IPR012340">
    <property type="entry name" value="NA-bd_OB-fold"/>
</dbReference>
<keyword evidence="4 6" id="KW-0689">Ribosomal protein</keyword>
<dbReference type="Pfam" id="PF00366">
    <property type="entry name" value="Ribosomal_S17"/>
    <property type="match status" value="1"/>
</dbReference>
<evidence type="ECO:0000256" key="1">
    <source>
        <dbReference type="ARBA" id="ARBA00010254"/>
    </source>
</evidence>
<comment type="caution">
    <text evidence="7">The sequence shown here is derived from an EMBL/GenBank/DDBJ whole genome shotgun (WGS) entry which is preliminary data.</text>
</comment>
<evidence type="ECO:0000313" key="7">
    <source>
        <dbReference type="EMBL" id="OGC84539.1"/>
    </source>
</evidence>
<evidence type="ECO:0000256" key="3">
    <source>
        <dbReference type="ARBA" id="ARBA00022884"/>
    </source>
</evidence>
<dbReference type="GO" id="GO:0006412">
    <property type="term" value="P:translation"/>
    <property type="evidence" value="ECO:0007669"/>
    <property type="project" value="UniProtKB-UniRule"/>
</dbReference>
<dbReference type="CDD" id="cd00364">
    <property type="entry name" value="Ribosomal_uS17"/>
    <property type="match status" value="1"/>
</dbReference>
<comment type="similarity">
    <text evidence="1 6">Belongs to the universal ribosomal protein uS17 family.</text>
</comment>
<dbReference type="Gene3D" id="2.40.50.140">
    <property type="entry name" value="Nucleic acid-binding proteins"/>
    <property type="match status" value="1"/>
</dbReference>
<dbReference type="HAMAP" id="MF_01345_B">
    <property type="entry name" value="Ribosomal_uS17_B"/>
    <property type="match status" value="1"/>
</dbReference>
<keyword evidence="5 6" id="KW-0687">Ribonucleoprotein</keyword>
<dbReference type="GO" id="GO:0003735">
    <property type="term" value="F:structural constituent of ribosome"/>
    <property type="evidence" value="ECO:0007669"/>
    <property type="project" value="UniProtKB-UniRule"/>
</dbReference>